<keyword evidence="1" id="KW-0812">Transmembrane</keyword>
<dbReference type="AlphaFoldDB" id="A0A9X4LXN9"/>
<keyword evidence="1" id="KW-0472">Membrane</keyword>
<accession>A0A9X4LXN9</accession>
<dbReference type="Proteomes" id="UP001152755">
    <property type="component" value="Unassembled WGS sequence"/>
</dbReference>
<sequence length="49" mass="5225">MSGRVTRFLRDGYSAPVSRVVQATAIGLLTLAVCGLIAFVIIWAVATFL</sequence>
<keyword evidence="3" id="KW-1185">Reference proteome</keyword>
<evidence type="ECO:0000313" key="3">
    <source>
        <dbReference type="Proteomes" id="UP001152755"/>
    </source>
</evidence>
<reference evidence="2" key="1">
    <citation type="submission" date="2022-08" db="EMBL/GenBank/DDBJ databases">
        <title>Genome analysis of Corynebacteriales strain.</title>
        <authorList>
            <person name="Lee S.D."/>
        </authorList>
    </citation>
    <scope>NUCLEOTIDE SEQUENCE</scope>
    <source>
        <strain evidence="2">D3-21</strain>
    </source>
</reference>
<proteinExistence type="predicted"/>
<dbReference type="EMBL" id="JANRHA010000001">
    <property type="protein sequence ID" value="MDG3013184.1"/>
    <property type="molecule type" value="Genomic_DNA"/>
</dbReference>
<comment type="caution">
    <text evidence="2">The sequence shown here is derived from an EMBL/GenBank/DDBJ whole genome shotgun (WGS) entry which is preliminary data.</text>
</comment>
<keyword evidence="1" id="KW-1133">Transmembrane helix</keyword>
<organism evidence="2 3">
    <name type="scientific">Speluncibacter jeojiensis</name>
    <dbReference type="NCBI Taxonomy" id="2710754"/>
    <lineage>
        <taxon>Bacteria</taxon>
        <taxon>Bacillati</taxon>
        <taxon>Actinomycetota</taxon>
        <taxon>Actinomycetes</taxon>
        <taxon>Mycobacteriales</taxon>
        <taxon>Speluncibacteraceae</taxon>
        <taxon>Speluncibacter</taxon>
    </lineage>
</organism>
<evidence type="ECO:0000313" key="2">
    <source>
        <dbReference type="EMBL" id="MDG3013184.1"/>
    </source>
</evidence>
<evidence type="ECO:0000256" key="1">
    <source>
        <dbReference type="SAM" id="Phobius"/>
    </source>
</evidence>
<feature type="transmembrane region" description="Helical" evidence="1">
    <location>
        <begin position="20"/>
        <end position="46"/>
    </location>
</feature>
<dbReference type="RefSeq" id="WP_277829477.1">
    <property type="nucleotide sequence ID" value="NZ_JAAIVF010000001.1"/>
</dbReference>
<gene>
    <name evidence="2" type="ORF">NVS88_01270</name>
</gene>
<protein>
    <submittedName>
        <fullName evidence="2">Uncharacterized protein</fullName>
    </submittedName>
</protein>
<name>A0A9X4LXN9_9ACTN</name>